<organism evidence="2 3">
    <name type="scientific">Mycolicibacterium pallens</name>
    <dbReference type="NCBI Taxonomy" id="370524"/>
    <lineage>
        <taxon>Bacteria</taxon>
        <taxon>Bacillati</taxon>
        <taxon>Actinomycetota</taxon>
        <taxon>Actinomycetes</taxon>
        <taxon>Mycobacteriales</taxon>
        <taxon>Mycobacteriaceae</taxon>
        <taxon>Mycolicibacterium</taxon>
    </lineage>
</organism>
<dbReference type="Gene3D" id="3.40.1000.70">
    <property type="entry name" value="PknH-like extracellular domain"/>
    <property type="match status" value="1"/>
</dbReference>
<dbReference type="InterPro" id="IPR026954">
    <property type="entry name" value="PknH-like_Extracell"/>
</dbReference>
<accession>A0ABX8VM96</accession>
<evidence type="ECO:0000313" key="2">
    <source>
        <dbReference type="EMBL" id="QYL16925.1"/>
    </source>
</evidence>
<evidence type="ECO:0000259" key="1">
    <source>
        <dbReference type="Pfam" id="PF14032"/>
    </source>
</evidence>
<dbReference type="Proteomes" id="UP000825367">
    <property type="component" value="Chromosome"/>
</dbReference>
<gene>
    <name evidence="2" type="ORF">K0O64_28930</name>
</gene>
<proteinExistence type="predicted"/>
<feature type="domain" description="PknH-like extracellular" evidence="1">
    <location>
        <begin position="41"/>
        <end position="219"/>
    </location>
</feature>
<keyword evidence="3" id="KW-1185">Reference proteome</keyword>
<dbReference type="Pfam" id="PF14032">
    <property type="entry name" value="PknH_C"/>
    <property type="match status" value="1"/>
</dbReference>
<reference evidence="2 3" key="1">
    <citation type="submission" date="2021-07" db="EMBL/GenBank/DDBJ databases">
        <title>Whole genome sequencing of non-tuberculosis mycobacteria type-strains.</title>
        <authorList>
            <person name="Igarashi Y."/>
            <person name="Osugi A."/>
            <person name="Mitarai S."/>
        </authorList>
    </citation>
    <scope>NUCLEOTIDE SEQUENCE [LARGE SCALE GENOMIC DNA]</scope>
    <source>
        <strain evidence="2 3">JCM 16370</strain>
    </source>
</reference>
<dbReference type="EMBL" id="CP080333">
    <property type="protein sequence ID" value="QYL16925.1"/>
    <property type="molecule type" value="Genomic_DNA"/>
</dbReference>
<protein>
    <submittedName>
        <fullName evidence="2">Sensor domain-containing protein</fullName>
    </submittedName>
</protein>
<sequence length="225" mass="23237">MLVATAAVGCAVVSAGCGGTTGGTAVKATAPKLIARPLVEREISGLLLSPDQVNAAVGVNNMAVTNTATSMADNAPIMTPPECLAIDGAAETRVYAGSGFVAERDQSLSDGDKLEHYVKQAVVLFPTADQARAFFTASAHQWPACHDFTHTQSQTHWTVGPIATTEDTMSTTATEEEASAPGRACGRALEHRNNIIIDVNTCAADPGDSASKIADQIAANVAAKW</sequence>
<dbReference type="RefSeq" id="WP_071948460.1">
    <property type="nucleotide sequence ID" value="NZ_BAAAVX010000058.1"/>
</dbReference>
<evidence type="ECO:0000313" key="3">
    <source>
        <dbReference type="Proteomes" id="UP000825367"/>
    </source>
</evidence>
<dbReference type="InterPro" id="IPR038232">
    <property type="entry name" value="PknH-like_Extracell_sf"/>
</dbReference>
<name>A0ABX8VM96_9MYCO</name>